<feature type="compositionally biased region" description="Low complexity" evidence="1">
    <location>
        <begin position="155"/>
        <end position="173"/>
    </location>
</feature>
<protein>
    <submittedName>
        <fullName evidence="2">RHTO0S08e03730g1_1</fullName>
    </submittedName>
</protein>
<proteinExistence type="predicted"/>
<dbReference type="OrthoDB" id="416253at2759"/>
<dbReference type="AlphaFoldDB" id="A0A061B1F8"/>
<organism evidence="2">
    <name type="scientific">Rhodotorula toruloides</name>
    <name type="common">Yeast</name>
    <name type="synonym">Rhodosporidium toruloides</name>
    <dbReference type="NCBI Taxonomy" id="5286"/>
    <lineage>
        <taxon>Eukaryota</taxon>
        <taxon>Fungi</taxon>
        <taxon>Dikarya</taxon>
        <taxon>Basidiomycota</taxon>
        <taxon>Pucciniomycotina</taxon>
        <taxon>Microbotryomycetes</taxon>
        <taxon>Sporidiobolales</taxon>
        <taxon>Sporidiobolaceae</taxon>
        <taxon>Rhodotorula</taxon>
    </lineage>
</organism>
<sequence length="217" mass="24317">MPRLDDIMDNSLYSIESRVQLNDGETYPRFGLGVYVTEPGAETYNAVTWALEAGYRVSEDFTTRRELQRAYRPDLSPSPLHSSLPHYTSSLRRSTSTERNGTRTRNPAGKPSATLWSALARRAARFFSPPSSCTTRLTRPGSNTAWTSRRRRLASRPTSTSSTTRTAARSAGSDVGRVLQGQGQGEGQVDWRQQLWRQAPRGLARRQAQIRACRQPD</sequence>
<gene>
    <name evidence="2" type="ORF">RHTO0S_08e03730g</name>
</gene>
<feature type="compositionally biased region" description="Polar residues" evidence="1">
    <location>
        <begin position="133"/>
        <end position="143"/>
    </location>
</feature>
<feature type="region of interest" description="Disordered" evidence="1">
    <location>
        <begin position="129"/>
        <end position="194"/>
    </location>
</feature>
<name>A0A061B1F8_RHOTO</name>
<feature type="compositionally biased region" description="Low complexity" evidence="1">
    <location>
        <begin position="73"/>
        <end position="99"/>
    </location>
</feature>
<dbReference type="InterPro" id="IPR036812">
    <property type="entry name" value="NAD(P)_OxRdtase_dom_sf"/>
</dbReference>
<evidence type="ECO:0000256" key="1">
    <source>
        <dbReference type="SAM" id="MobiDB-lite"/>
    </source>
</evidence>
<accession>A0A061B1F8</accession>
<feature type="region of interest" description="Disordered" evidence="1">
    <location>
        <begin position="70"/>
        <end position="113"/>
    </location>
</feature>
<reference evidence="2" key="1">
    <citation type="journal article" date="2014" name="Genome Announc.">
        <title>Draft genome sequence of Rhodosporidium toruloides CECT1137, an oleaginous yeast of biotechnological interest.</title>
        <authorList>
            <person name="Morin N."/>
            <person name="Calcas X."/>
            <person name="Devillers H."/>
            <person name="Durrens P."/>
            <person name="Sherman D.J."/>
            <person name="Nicaud J.-M."/>
            <person name="Neuveglise C."/>
        </authorList>
    </citation>
    <scope>NUCLEOTIDE SEQUENCE</scope>
    <source>
        <strain evidence="2">CECT1137</strain>
    </source>
</reference>
<dbReference type="Gene3D" id="3.20.20.100">
    <property type="entry name" value="NADP-dependent oxidoreductase domain"/>
    <property type="match status" value="1"/>
</dbReference>
<evidence type="ECO:0000313" key="2">
    <source>
        <dbReference type="EMBL" id="CDR43630.1"/>
    </source>
</evidence>
<dbReference type="EMBL" id="LK052943">
    <property type="protein sequence ID" value="CDR43630.1"/>
    <property type="molecule type" value="Genomic_DNA"/>
</dbReference>
<dbReference type="SUPFAM" id="SSF51430">
    <property type="entry name" value="NAD(P)-linked oxidoreductase"/>
    <property type="match status" value="1"/>
</dbReference>